<dbReference type="InterPro" id="IPR011089">
    <property type="entry name" value="GmrSD_C"/>
</dbReference>
<dbReference type="Pfam" id="PF03235">
    <property type="entry name" value="GmrSD_N"/>
    <property type="match status" value="1"/>
</dbReference>
<evidence type="ECO:0000313" key="3">
    <source>
        <dbReference type="EMBL" id="MCY9696419.1"/>
    </source>
</evidence>
<dbReference type="Proteomes" id="UP001527099">
    <property type="component" value="Unassembled WGS sequence"/>
</dbReference>
<keyword evidence="4" id="KW-1185">Reference proteome</keyword>
<accession>A0ABT4GJP6</accession>
<evidence type="ECO:0000313" key="4">
    <source>
        <dbReference type="Proteomes" id="UP001527099"/>
    </source>
</evidence>
<protein>
    <submittedName>
        <fullName evidence="3">DUF262 domain-containing protein</fullName>
    </submittedName>
</protein>
<reference evidence="3 4" key="1">
    <citation type="submission" date="2022-05" db="EMBL/GenBank/DDBJ databases">
        <title>Genome Sequencing of Bee-Associated Microbes.</title>
        <authorList>
            <person name="Dunlap C."/>
        </authorList>
    </citation>
    <scope>NUCLEOTIDE SEQUENCE [LARGE SCALE GENOMIC DNA]</scope>
    <source>
        <strain evidence="3 4">NRRL B-14421</strain>
    </source>
</reference>
<organism evidence="3 4">
    <name type="scientific">Paenibacillus alginolyticus</name>
    <dbReference type="NCBI Taxonomy" id="59839"/>
    <lineage>
        <taxon>Bacteria</taxon>
        <taxon>Bacillati</taxon>
        <taxon>Bacillota</taxon>
        <taxon>Bacilli</taxon>
        <taxon>Bacillales</taxon>
        <taxon>Paenibacillaceae</taxon>
        <taxon>Paenibacillus</taxon>
    </lineage>
</organism>
<name>A0ABT4GJP6_9BACL</name>
<dbReference type="PANTHER" id="PTHR37292">
    <property type="entry name" value="VNG6097C"/>
    <property type="match status" value="1"/>
</dbReference>
<dbReference type="EMBL" id="JAMDMX010000097">
    <property type="protein sequence ID" value="MCY9696419.1"/>
    <property type="molecule type" value="Genomic_DNA"/>
</dbReference>
<evidence type="ECO:0000259" key="1">
    <source>
        <dbReference type="Pfam" id="PF03235"/>
    </source>
</evidence>
<feature type="domain" description="GmrSD restriction endonucleases C-terminal" evidence="2">
    <location>
        <begin position="389"/>
        <end position="518"/>
    </location>
</feature>
<dbReference type="Pfam" id="PF07510">
    <property type="entry name" value="GmrSD_C"/>
    <property type="match status" value="1"/>
</dbReference>
<feature type="domain" description="GmrSD restriction endonucleases N-terminal" evidence="1">
    <location>
        <begin position="12"/>
        <end position="217"/>
    </location>
</feature>
<proteinExistence type="predicted"/>
<dbReference type="InterPro" id="IPR004919">
    <property type="entry name" value="GmrSD_N"/>
</dbReference>
<dbReference type="PANTHER" id="PTHR37292:SF2">
    <property type="entry name" value="DUF262 DOMAIN-CONTAINING PROTEIN"/>
    <property type="match status" value="1"/>
</dbReference>
<evidence type="ECO:0000259" key="2">
    <source>
        <dbReference type="Pfam" id="PF07510"/>
    </source>
</evidence>
<sequence>MKLPEPQSRTFSSLISDIEKGQIKIPQFQRDFVWDIQKSAQLMDSIVKGYPIGTFIFWRTKERLRSVRNFGNLKLPDTVEGEYVDFVLDGQQRMTSLFASLKGAKIVRDNGKEDDYGEIYLDLTADEDDQIVILDKSTKEPESLIRLTDLLYGGLTLLAKFPPQYHNIIEEYKKRIEAYNYSIVQIREAPIDIATEIFTRINVGGKPLSVFEIMIAKTFDADKDFDLSEKYQDLIEDLKPLDYETISDATVLQTVSMLLEKECQKKVILKLDKSKFIAIWKSAVDAIHRTIEYFRGYYRIPVSQLLPYNALIVPFAYFFYLHPDKPIGDKQKYLQDFFWRCSISGRYSSGVESKLAQDIKRIDLILNDELPRYDWAVNTSDKFLIDNGWFSAGRSFIKAILCLYAYQQPKSFNDNSIVNISNYWLKQANSKNYHHFFPKAYLKKQQEEEFYINHILNITIVENFLNKREIRAYAPSKYMEKFKKVNQDLKGTMMTHLISDLDEFGVWDNDYDKFFEARALEVSKELQKRIIPQDIDKTHSVVLLDEVVEDEPEDNE</sequence>
<dbReference type="RefSeq" id="WP_268617504.1">
    <property type="nucleotide sequence ID" value="NZ_JAMDMX010000097.1"/>
</dbReference>
<gene>
    <name evidence="3" type="ORF">M5X19_26470</name>
</gene>
<comment type="caution">
    <text evidence="3">The sequence shown here is derived from an EMBL/GenBank/DDBJ whole genome shotgun (WGS) entry which is preliminary data.</text>
</comment>